<protein>
    <recommendedName>
        <fullName evidence="1">Sulfatase N-terminal domain-containing protein</fullName>
    </recommendedName>
</protein>
<evidence type="ECO:0000313" key="2">
    <source>
        <dbReference type="EMBL" id="KKM25254.1"/>
    </source>
</evidence>
<evidence type="ECO:0000259" key="1">
    <source>
        <dbReference type="Pfam" id="PF00884"/>
    </source>
</evidence>
<reference evidence="2" key="1">
    <citation type="journal article" date="2015" name="Nature">
        <title>Complex archaea that bridge the gap between prokaryotes and eukaryotes.</title>
        <authorList>
            <person name="Spang A."/>
            <person name="Saw J.H."/>
            <person name="Jorgensen S.L."/>
            <person name="Zaremba-Niedzwiedzka K."/>
            <person name="Martijn J."/>
            <person name="Lind A.E."/>
            <person name="van Eijk R."/>
            <person name="Schleper C."/>
            <person name="Guy L."/>
            <person name="Ettema T.J."/>
        </authorList>
    </citation>
    <scope>NUCLEOTIDE SEQUENCE</scope>
</reference>
<accession>A0A0F9IYQ7</accession>
<organism evidence="2">
    <name type="scientific">marine sediment metagenome</name>
    <dbReference type="NCBI Taxonomy" id="412755"/>
    <lineage>
        <taxon>unclassified sequences</taxon>
        <taxon>metagenomes</taxon>
        <taxon>ecological metagenomes</taxon>
    </lineage>
</organism>
<gene>
    <name evidence="2" type="ORF">LCGC14_1596840</name>
</gene>
<name>A0A0F9IYQ7_9ZZZZ</name>
<dbReference type="SUPFAM" id="SSF53649">
    <property type="entry name" value="Alkaline phosphatase-like"/>
    <property type="match status" value="1"/>
</dbReference>
<comment type="caution">
    <text evidence="2">The sequence shown here is derived from an EMBL/GenBank/DDBJ whole genome shotgun (WGS) entry which is preliminary data.</text>
</comment>
<dbReference type="Pfam" id="PF00884">
    <property type="entry name" value="Sulfatase"/>
    <property type="match status" value="1"/>
</dbReference>
<proteinExistence type="predicted"/>
<dbReference type="EMBL" id="LAZR01012753">
    <property type="protein sequence ID" value="KKM25254.1"/>
    <property type="molecule type" value="Genomic_DNA"/>
</dbReference>
<sequence length="287" mass="32106">MPRNLVFITYDSCRFDSAQAAKAPNLARLGQLEKRYAYASWTAPSHFNCLMGLVPHRSPPNVYASEVYKDDFSRWGDRLGIADLNFEAFLPHLSLPGMLRQHGYRTVARVSMPVLNPFTILNNAFDDYRLMSNHNDFAGIVEDVAFSRDQPSFHFLNLGETHYPYMLEDSALPHISGLHGVAKTLAASGDAGGRLPTGNEMTHETFFTDDVMRGLHAQQIRCVEYLDGLLGALFDKAPSDTWFMIMGDHGEAFGEGGYFGHGPVMHEKVFEVPFTEGLRPSRRASLI</sequence>
<dbReference type="AlphaFoldDB" id="A0A0F9IYQ7"/>
<dbReference type="InterPro" id="IPR017850">
    <property type="entry name" value="Alkaline_phosphatase_core_sf"/>
</dbReference>
<dbReference type="Gene3D" id="3.40.720.10">
    <property type="entry name" value="Alkaline Phosphatase, subunit A"/>
    <property type="match status" value="1"/>
</dbReference>
<dbReference type="InterPro" id="IPR000917">
    <property type="entry name" value="Sulfatase_N"/>
</dbReference>
<feature type="domain" description="Sulfatase N-terminal" evidence="1">
    <location>
        <begin position="3"/>
        <end position="274"/>
    </location>
</feature>